<sequence length="126" mass="14665">MTVNECKLPAGIRLLEFSIGERWLTLQADFLQVPAKQFEPFDRILMNPPYSESRWKQHVTHVRQVVKPGGRIIAVLPDSTADEKLHNILEEDCDINDLGIYEHAFEYTVTIHNALFHRHLRLNFVT</sequence>
<dbReference type="GO" id="GO:0008168">
    <property type="term" value="F:methyltransferase activity"/>
    <property type="evidence" value="ECO:0007669"/>
    <property type="project" value="UniProtKB-KW"/>
</dbReference>
<evidence type="ECO:0000256" key="1">
    <source>
        <dbReference type="ARBA" id="ARBA00022603"/>
    </source>
</evidence>
<dbReference type="PROSITE" id="PS00092">
    <property type="entry name" value="N6_MTASE"/>
    <property type="match status" value="1"/>
</dbReference>
<gene>
    <name evidence="3" type="ORF">PH362_24475</name>
</gene>
<dbReference type="SUPFAM" id="SSF53335">
    <property type="entry name" value="S-adenosyl-L-methionine-dependent methyltransferases"/>
    <property type="match status" value="1"/>
</dbReference>
<keyword evidence="2" id="KW-0808">Transferase</keyword>
<evidence type="ECO:0000313" key="4">
    <source>
        <dbReference type="Proteomes" id="UP001212996"/>
    </source>
</evidence>
<dbReference type="InterPro" id="IPR029063">
    <property type="entry name" value="SAM-dependent_MTases_sf"/>
</dbReference>
<name>A0AAW6BQF3_9GAMM</name>
<proteinExistence type="predicted"/>
<dbReference type="Proteomes" id="UP001212996">
    <property type="component" value="Unassembled WGS sequence"/>
</dbReference>
<dbReference type="EMBL" id="JAQMFO010000068">
    <property type="protein sequence ID" value="MDB6374958.1"/>
    <property type="molecule type" value="Genomic_DNA"/>
</dbReference>
<dbReference type="CDD" id="cd02440">
    <property type="entry name" value="AdoMet_MTases"/>
    <property type="match status" value="1"/>
</dbReference>
<dbReference type="InterPro" id="IPR002052">
    <property type="entry name" value="DNA_methylase_N6_adenine_CS"/>
</dbReference>
<organism evidence="3 4">
    <name type="scientific">Photorhabdus bodei</name>
    <dbReference type="NCBI Taxonomy" id="2029681"/>
    <lineage>
        <taxon>Bacteria</taxon>
        <taxon>Pseudomonadati</taxon>
        <taxon>Pseudomonadota</taxon>
        <taxon>Gammaproteobacteria</taxon>
        <taxon>Enterobacterales</taxon>
        <taxon>Morganellaceae</taxon>
        <taxon>Photorhabdus</taxon>
    </lineage>
</organism>
<evidence type="ECO:0000256" key="2">
    <source>
        <dbReference type="ARBA" id="ARBA00022679"/>
    </source>
</evidence>
<evidence type="ECO:0000313" key="3">
    <source>
        <dbReference type="EMBL" id="MDB6374958.1"/>
    </source>
</evidence>
<dbReference type="Gene3D" id="3.40.50.150">
    <property type="entry name" value="Vaccinia Virus protein VP39"/>
    <property type="match status" value="1"/>
</dbReference>
<keyword evidence="1 3" id="KW-0489">Methyltransferase</keyword>
<protein>
    <submittedName>
        <fullName evidence="3">Class I SAM-dependent methyltransferase</fullName>
    </submittedName>
</protein>
<dbReference type="GO" id="GO:0032259">
    <property type="term" value="P:methylation"/>
    <property type="evidence" value="ECO:0007669"/>
    <property type="project" value="UniProtKB-KW"/>
</dbReference>
<reference evidence="3" key="1">
    <citation type="submission" date="2023-01" db="EMBL/GenBank/DDBJ databases">
        <title>Genome sequencing of Photorhabdus bodei 09-20.</title>
        <authorList>
            <person name="Kalindamar S."/>
            <person name="Kumru S."/>
        </authorList>
    </citation>
    <scope>NUCLEOTIDE SEQUENCE</scope>
    <source>
        <strain evidence="3">09-20</strain>
    </source>
</reference>
<dbReference type="AlphaFoldDB" id="A0AAW6BQF3"/>
<dbReference type="RefSeq" id="WP_271867935.1">
    <property type="nucleotide sequence ID" value="NZ_JAQMFO010000068.1"/>
</dbReference>
<dbReference type="GO" id="GO:0003676">
    <property type="term" value="F:nucleic acid binding"/>
    <property type="evidence" value="ECO:0007669"/>
    <property type="project" value="InterPro"/>
</dbReference>
<comment type="caution">
    <text evidence="3">The sequence shown here is derived from an EMBL/GenBank/DDBJ whole genome shotgun (WGS) entry which is preliminary data.</text>
</comment>
<accession>A0AAW6BQF3</accession>